<protein>
    <submittedName>
        <fullName evidence="2">Uncharacterized protein</fullName>
    </submittedName>
</protein>
<keyword evidence="1" id="KW-0472">Membrane</keyword>
<sequence>MFFYKIPLRNCFLESNSFLISYYIFISVSTFQEIFIIC</sequence>
<organism evidence="2">
    <name type="scientific">Siphoviridae sp. ctEw721</name>
    <dbReference type="NCBI Taxonomy" id="2825400"/>
    <lineage>
        <taxon>Viruses</taxon>
        <taxon>Duplodnaviria</taxon>
        <taxon>Heunggongvirae</taxon>
        <taxon>Uroviricota</taxon>
        <taxon>Caudoviricetes</taxon>
    </lineage>
</organism>
<keyword evidence="1" id="KW-1133">Transmembrane helix</keyword>
<dbReference type="EMBL" id="BK015914">
    <property type="protein sequence ID" value="DAF85002.1"/>
    <property type="molecule type" value="Genomic_DNA"/>
</dbReference>
<keyword evidence="1" id="KW-0812">Transmembrane</keyword>
<accession>A0A8S5TS13</accession>
<evidence type="ECO:0000256" key="1">
    <source>
        <dbReference type="SAM" id="Phobius"/>
    </source>
</evidence>
<feature type="transmembrane region" description="Helical" evidence="1">
    <location>
        <begin position="20"/>
        <end position="37"/>
    </location>
</feature>
<evidence type="ECO:0000313" key="2">
    <source>
        <dbReference type="EMBL" id="DAF85002.1"/>
    </source>
</evidence>
<name>A0A8S5TS13_9CAUD</name>
<reference evidence="2" key="1">
    <citation type="journal article" date="2021" name="Proc. Natl. Acad. Sci. U.S.A.">
        <title>A Catalog of Tens of Thousands of Viruses from Human Metagenomes Reveals Hidden Associations with Chronic Diseases.</title>
        <authorList>
            <person name="Tisza M.J."/>
            <person name="Buck C.B."/>
        </authorList>
    </citation>
    <scope>NUCLEOTIDE SEQUENCE</scope>
    <source>
        <strain evidence="2">CtEw721</strain>
    </source>
</reference>
<proteinExistence type="predicted"/>